<dbReference type="GO" id="GO:0008324">
    <property type="term" value="F:monoatomic cation transmembrane transporter activity"/>
    <property type="evidence" value="ECO:0007669"/>
    <property type="project" value="InterPro"/>
</dbReference>
<dbReference type="RefSeq" id="WP_039233552.1">
    <property type="nucleotide sequence ID" value="NZ_JWIR02000029.1"/>
</dbReference>
<dbReference type="Proteomes" id="UP000031563">
    <property type="component" value="Unassembled WGS sequence"/>
</dbReference>
<feature type="transmembrane region" description="Helical" evidence="1">
    <location>
        <begin position="66"/>
        <end position="86"/>
    </location>
</feature>
<evidence type="ECO:0000256" key="1">
    <source>
        <dbReference type="SAM" id="Phobius"/>
    </source>
</evidence>
<keyword evidence="1" id="KW-0472">Membrane</keyword>
<keyword evidence="4" id="KW-1185">Reference proteome</keyword>
<sequence length="235" mass="26888">MNTTLIFILLYFLFVGLVIEISVIMFRLTGLEGDISRYQVISMLTGTGFTTDESQLIIDHPVRRRLSMFLILFGAFSLAVIISSITNMLADDLRLKELMITNVVLLAVVLIGRTPLTKRILGDKFHHEMEKKLEISELPIKDALYLENDDVVTDIAVEEESPLIGKTIGEFIKNEEDLNILFIQRGEVNIRRGLWKEKIQEGDRLYIYGNKKDLEERFLQADEKVESTSEESSSE</sequence>
<keyword evidence="1" id="KW-1133">Transmembrane helix</keyword>
<accession>A0A0F5I4L4</accession>
<reference evidence="3" key="1">
    <citation type="submission" date="2015-02" db="EMBL/GenBank/DDBJ databases">
        <title>Genome Assembly of Bacillaceae bacterium MTCC 8252.</title>
        <authorList>
            <person name="Verma A."/>
            <person name="Khatri I."/>
            <person name="Mual P."/>
            <person name="Subramanian S."/>
            <person name="Krishnamurthi S."/>
        </authorList>
    </citation>
    <scope>NUCLEOTIDE SEQUENCE [LARGE SCALE GENOMIC DNA]</scope>
    <source>
        <strain evidence="3">MTCC 8252</strain>
    </source>
</reference>
<keyword evidence="1" id="KW-0812">Transmembrane</keyword>
<dbReference type="EMBL" id="JWIR02000029">
    <property type="protein sequence ID" value="KKB40481.1"/>
    <property type="molecule type" value="Genomic_DNA"/>
</dbReference>
<evidence type="ECO:0000313" key="4">
    <source>
        <dbReference type="Proteomes" id="UP000031563"/>
    </source>
</evidence>
<dbReference type="SUPFAM" id="SSF116726">
    <property type="entry name" value="TrkA C-terminal domain-like"/>
    <property type="match status" value="1"/>
</dbReference>
<feature type="transmembrane region" description="Helical" evidence="1">
    <location>
        <begin position="6"/>
        <end position="28"/>
    </location>
</feature>
<feature type="domain" description="RCK C-terminal" evidence="2">
    <location>
        <begin position="138"/>
        <end position="223"/>
    </location>
</feature>
<dbReference type="Gene3D" id="3.30.70.1450">
    <property type="entry name" value="Regulator of K+ conductance, C-terminal domain"/>
    <property type="match status" value="1"/>
</dbReference>
<dbReference type="Pfam" id="PF02080">
    <property type="entry name" value="TrkA_C"/>
    <property type="match status" value="1"/>
</dbReference>
<dbReference type="AlphaFoldDB" id="A0A0F5I4L4"/>
<gene>
    <name evidence="3" type="ORF">QY95_01476</name>
</gene>
<dbReference type="PROSITE" id="PS51202">
    <property type="entry name" value="RCK_C"/>
    <property type="match status" value="1"/>
</dbReference>
<proteinExistence type="predicted"/>
<protein>
    <recommendedName>
        <fullName evidence="2">RCK C-terminal domain-containing protein</fullName>
    </recommendedName>
</protein>
<comment type="caution">
    <text evidence="3">The sequence shown here is derived from an EMBL/GenBank/DDBJ whole genome shotgun (WGS) entry which is preliminary data.</text>
</comment>
<feature type="transmembrane region" description="Helical" evidence="1">
    <location>
        <begin position="98"/>
        <end position="116"/>
    </location>
</feature>
<dbReference type="OrthoDB" id="369355at2"/>
<dbReference type="GO" id="GO:0006813">
    <property type="term" value="P:potassium ion transport"/>
    <property type="evidence" value="ECO:0007669"/>
    <property type="project" value="InterPro"/>
</dbReference>
<evidence type="ECO:0000259" key="2">
    <source>
        <dbReference type="PROSITE" id="PS51202"/>
    </source>
</evidence>
<evidence type="ECO:0000313" key="3">
    <source>
        <dbReference type="EMBL" id="KKB40481.1"/>
    </source>
</evidence>
<accession>A0A0F5HRL1</accession>
<organism evidence="3 4">
    <name type="scientific">Bacillus thermotolerans</name>
    <name type="common">Quasibacillus thermotolerans</name>
    <dbReference type="NCBI Taxonomy" id="1221996"/>
    <lineage>
        <taxon>Bacteria</taxon>
        <taxon>Bacillati</taxon>
        <taxon>Bacillota</taxon>
        <taxon>Bacilli</taxon>
        <taxon>Bacillales</taxon>
        <taxon>Bacillaceae</taxon>
        <taxon>Bacillus</taxon>
    </lineage>
</organism>
<dbReference type="InterPro" id="IPR006037">
    <property type="entry name" value="RCK_C"/>
</dbReference>
<dbReference type="InterPro" id="IPR036721">
    <property type="entry name" value="RCK_C_sf"/>
</dbReference>
<dbReference type="STRING" id="1221996.QY95_01476"/>
<name>A0A0F5I4L4_BACTR</name>